<dbReference type="Proteomes" id="UP001326199">
    <property type="component" value="Unassembled WGS sequence"/>
</dbReference>
<accession>A0ABR0HFJ2</accession>
<sequence>MKVSLPLFVLIFTVSPIPELAGASFLADLGPRQLHCIQADVLLSGAFDPARSRQTY</sequence>
<evidence type="ECO:0000313" key="3">
    <source>
        <dbReference type="Proteomes" id="UP001326199"/>
    </source>
</evidence>
<name>A0ABR0HFJ2_9PEZI</name>
<reference evidence="2 3" key="1">
    <citation type="journal article" date="2023" name="bioRxiv">
        <title>High-quality genome assemblies of four members of thePodospora anserinaspecies complex.</title>
        <authorList>
            <person name="Ament-Velasquez S.L."/>
            <person name="Vogan A.A."/>
            <person name="Wallerman O."/>
            <person name="Hartmann F."/>
            <person name="Gautier V."/>
            <person name="Silar P."/>
            <person name="Giraud T."/>
            <person name="Johannesson H."/>
        </authorList>
    </citation>
    <scope>NUCLEOTIDE SEQUENCE [LARGE SCALE GENOMIC DNA]</scope>
    <source>
        <strain evidence="2 3">CBS 411.78</strain>
    </source>
</reference>
<feature type="signal peptide" evidence="1">
    <location>
        <begin position="1"/>
        <end position="23"/>
    </location>
</feature>
<dbReference type="EMBL" id="JAFFHB010000004">
    <property type="protein sequence ID" value="KAK4666724.1"/>
    <property type="molecule type" value="Genomic_DNA"/>
</dbReference>
<dbReference type="GeneID" id="87925788"/>
<comment type="caution">
    <text evidence="2">The sequence shown here is derived from an EMBL/GenBank/DDBJ whole genome shotgun (WGS) entry which is preliminary data.</text>
</comment>
<proteinExistence type="predicted"/>
<keyword evidence="1" id="KW-0732">Signal</keyword>
<gene>
    <name evidence="2" type="ORF">QC763_0049910</name>
</gene>
<protein>
    <submittedName>
        <fullName evidence="2">Uncharacterized protein</fullName>
    </submittedName>
</protein>
<evidence type="ECO:0000256" key="1">
    <source>
        <dbReference type="SAM" id="SignalP"/>
    </source>
</evidence>
<organism evidence="2 3">
    <name type="scientific">Podospora pseudopauciseta</name>
    <dbReference type="NCBI Taxonomy" id="2093780"/>
    <lineage>
        <taxon>Eukaryota</taxon>
        <taxon>Fungi</taxon>
        <taxon>Dikarya</taxon>
        <taxon>Ascomycota</taxon>
        <taxon>Pezizomycotina</taxon>
        <taxon>Sordariomycetes</taxon>
        <taxon>Sordariomycetidae</taxon>
        <taxon>Sordariales</taxon>
        <taxon>Podosporaceae</taxon>
        <taxon>Podospora</taxon>
    </lineage>
</organism>
<evidence type="ECO:0000313" key="2">
    <source>
        <dbReference type="EMBL" id="KAK4666724.1"/>
    </source>
</evidence>
<dbReference type="RefSeq" id="XP_062766690.1">
    <property type="nucleotide sequence ID" value="XM_062905751.1"/>
</dbReference>
<feature type="chain" id="PRO_5045162002" evidence="1">
    <location>
        <begin position="24"/>
        <end position="56"/>
    </location>
</feature>
<keyword evidence="3" id="KW-1185">Reference proteome</keyword>